<evidence type="ECO:0000313" key="2">
    <source>
        <dbReference type="Proteomes" id="UP000322927"/>
    </source>
</evidence>
<evidence type="ECO:0000313" key="1">
    <source>
        <dbReference type="EMBL" id="QES35972.1"/>
    </source>
</evidence>
<protein>
    <submittedName>
        <fullName evidence="1">Uncharacterized protein</fullName>
    </submittedName>
</protein>
<proteinExistence type="predicted"/>
<dbReference type="Proteomes" id="UP000322927">
    <property type="component" value="Chromosome"/>
</dbReference>
<name>A0A5P2BZR3_STRVZ</name>
<dbReference type="OrthoDB" id="4142474at2"/>
<organism evidence="1 2">
    <name type="scientific">Streptomyces venezuelae</name>
    <dbReference type="NCBI Taxonomy" id="54571"/>
    <lineage>
        <taxon>Bacteria</taxon>
        <taxon>Bacillati</taxon>
        <taxon>Actinomycetota</taxon>
        <taxon>Actinomycetes</taxon>
        <taxon>Kitasatosporales</taxon>
        <taxon>Streptomycetaceae</taxon>
        <taxon>Streptomyces</taxon>
    </lineage>
</organism>
<reference evidence="1 2" key="1">
    <citation type="submission" date="2018-05" db="EMBL/GenBank/DDBJ databases">
        <title>Streptomyces venezuelae.</title>
        <authorList>
            <person name="Kim W."/>
            <person name="Lee N."/>
            <person name="Cho B.-K."/>
        </authorList>
    </citation>
    <scope>NUCLEOTIDE SEQUENCE [LARGE SCALE GENOMIC DNA]</scope>
    <source>
        <strain evidence="1 2">ATCC 14584</strain>
    </source>
</reference>
<dbReference type="EMBL" id="CP029192">
    <property type="protein sequence ID" value="QES35972.1"/>
    <property type="molecule type" value="Genomic_DNA"/>
</dbReference>
<sequence length="231" mass="24775">MTSPTVSQEPPPIWFLVPEGFFALPVAATPEERAEHSKSFVRQLYSRGDDSVWEPAAPYYAAMAELMADTGVSYSAMGLFSTADEGENGDTARHDPAGGVAQCALTVAAVPTDQTDVDTDVVAQGILAALSSDPYNDARWLDLPCGPSVSSITLKKFTLTPRGTADGEPADLLTGQIQVHVPFPTGPFTAVFTLHTASTDYWTEFCNIMSAILQTVSFTEPDESLHEEMAH</sequence>
<gene>
    <name evidence="1" type="ORF">DEJ48_23435</name>
</gene>
<dbReference type="AlphaFoldDB" id="A0A5P2BZR3"/>
<dbReference type="RefSeq" id="WP_150218063.1">
    <property type="nucleotide sequence ID" value="NZ_CP029192.1"/>
</dbReference>
<accession>A0A5P2BZR3</accession>